<dbReference type="NCBIfam" id="NF041195">
    <property type="entry name" value="ScbA_BarX_GamBu"/>
    <property type="match status" value="1"/>
</dbReference>
<proteinExistence type="predicted"/>
<dbReference type="EMBL" id="CP133762">
    <property type="protein sequence ID" value="WMX45693.1"/>
    <property type="molecule type" value="Genomic_DNA"/>
</dbReference>
<keyword evidence="3" id="KW-1185">Reference proteome</keyword>
<accession>A0ABY9RU32</accession>
<dbReference type="InterPro" id="IPR005509">
    <property type="entry name" value="AfsA_hotdog_dom"/>
</dbReference>
<reference evidence="2 3" key="1">
    <citation type="submission" date="2023-09" db="EMBL/GenBank/DDBJ databases">
        <title>Complete genome of Streptomyces roseicoloratus T14.</title>
        <authorList>
            <person name="Bashizi T."/>
            <person name="Kim M.-J."/>
            <person name="Lee G."/>
            <person name="Tagele S.B."/>
            <person name="Shin J.-H."/>
        </authorList>
    </citation>
    <scope>NUCLEOTIDE SEQUENCE [LARGE SCALE GENOMIC DNA]</scope>
    <source>
        <strain evidence="2 3">T14</strain>
    </source>
</reference>
<dbReference type="RefSeq" id="WP_128983967.1">
    <property type="nucleotide sequence ID" value="NZ_CP133762.1"/>
</dbReference>
<sequence length="315" mass="35409">MSQLHLAHDRTDEAYGVPTLVAQRHTHKTNPDEVLLTEWERTGEHAFLVRANWPRSHAFYTARNGLHDPMLLSETVRQALPLLSHVGYDIPLGHQLLWHDFRWELEPSALLVAGRTSEVELHVTCSELKYRRGRAASMLLTAHVYREGRALARTRTRFAIQDRAIYERLRGQYADIELANARALPPAPPVPAPAVGRSRAADVALSPVGRPNRWLLRVDTGHPILFDHRVDHVPGMLLLEASRQAAQAMAAPRSSVIVGMDSAFIRYAELDAPCRIHAHRYTADEAGRRRVLVTAHQHEAEIFTNIVTLVAAPQD</sequence>
<evidence type="ECO:0000259" key="1">
    <source>
        <dbReference type="Pfam" id="PF03756"/>
    </source>
</evidence>
<dbReference type="InterPro" id="IPR047757">
    <property type="entry name" value="AfsA-like"/>
</dbReference>
<dbReference type="Pfam" id="PF03756">
    <property type="entry name" value="AfsA"/>
    <property type="match status" value="2"/>
</dbReference>
<organism evidence="2 3">
    <name type="scientific">Streptomyces roseicoloratus</name>
    <dbReference type="NCBI Taxonomy" id="2508722"/>
    <lineage>
        <taxon>Bacteria</taxon>
        <taxon>Bacillati</taxon>
        <taxon>Actinomycetota</taxon>
        <taxon>Actinomycetes</taxon>
        <taxon>Kitasatosporales</taxon>
        <taxon>Streptomycetaceae</taxon>
        <taxon>Streptomyces</taxon>
    </lineage>
</organism>
<feature type="domain" description="A-factor biosynthesis hotdog" evidence="1">
    <location>
        <begin position="27"/>
        <end position="158"/>
    </location>
</feature>
<name>A0ABY9RU32_9ACTN</name>
<feature type="domain" description="A-factor biosynthesis hotdog" evidence="1">
    <location>
        <begin position="194"/>
        <end position="308"/>
    </location>
</feature>
<evidence type="ECO:0000313" key="2">
    <source>
        <dbReference type="EMBL" id="WMX45693.1"/>
    </source>
</evidence>
<protein>
    <submittedName>
        <fullName evidence="2">ScbA/BarX family gamma-butyrolactone biosynthesis protein</fullName>
    </submittedName>
</protein>
<gene>
    <name evidence="2" type="ORF">RGF97_13695</name>
</gene>
<dbReference type="Proteomes" id="UP001250858">
    <property type="component" value="Chromosome"/>
</dbReference>
<evidence type="ECO:0000313" key="3">
    <source>
        <dbReference type="Proteomes" id="UP001250858"/>
    </source>
</evidence>